<name>I7JUP4_9LACO</name>
<dbReference type="EMBL" id="CAKE01000004">
    <property type="protein sequence ID" value="CCI81571.1"/>
    <property type="molecule type" value="Genomic_DNA"/>
</dbReference>
<evidence type="ECO:0000313" key="1">
    <source>
        <dbReference type="EMBL" id="CCI81571.1"/>
    </source>
</evidence>
<protein>
    <submittedName>
        <fullName evidence="1">Uncharacterized protein</fullName>
    </submittedName>
</protein>
<sequence>MDEEFLKELRDYTIKQMKANKSPEQIAKLVAELMSADR</sequence>
<keyword evidence="2" id="KW-1185">Reference proteome</keyword>
<evidence type="ECO:0000313" key="2">
    <source>
        <dbReference type="Proteomes" id="UP000009320"/>
    </source>
</evidence>
<organism evidence="1 2">
    <name type="scientific">Lactobacillus hominis DSM 23910 = CRBIP 24.179</name>
    <dbReference type="NCBI Taxonomy" id="1423758"/>
    <lineage>
        <taxon>Bacteria</taxon>
        <taxon>Bacillati</taxon>
        <taxon>Bacillota</taxon>
        <taxon>Bacilli</taxon>
        <taxon>Lactobacillales</taxon>
        <taxon>Lactobacillaceae</taxon>
        <taxon>Lactobacillus</taxon>
    </lineage>
</organism>
<proteinExistence type="predicted"/>
<comment type="caution">
    <text evidence="1">The sequence shown here is derived from an EMBL/GenBank/DDBJ whole genome shotgun (WGS) entry which is preliminary data.</text>
</comment>
<gene>
    <name evidence="1" type="ORF">BN55_09175</name>
</gene>
<dbReference type="Proteomes" id="UP000009320">
    <property type="component" value="Unassembled WGS sequence"/>
</dbReference>
<reference evidence="1 2" key="1">
    <citation type="submission" date="2012-06" db="EMBL/GenBank/DDBJ databases">
        <title>Draft Genome Sequence of Lactobacillus hominis Strain CRBIP 24.179T, isolated from human intestine.</title>
        <authorList>
            <person name="Cousin S."/>
            <person name="Ma L."/>
            <person name="Bizet C."/>
            <person name="Loux V."/>
            <person name="Bouchier C."/>
            <person name="Clermont D."/>
            <person name="Creno S."/>
        </authorList>
    </citation>
    <scope>NUCLEOTIDE SEQUENCE [LARGE SCALE GENOMIC DNA]</scope>
    <source>
        <strain evidence="2">CRBIP 24.179T</strain>
    </source>
</reference>
<accession>I7JUP4</accession>
<dbReference type="AlphaFoldDB" id="I7JUP4"/>